<name>A0A5C1QRP7_9SPIO</name>
<proteinExistence type="predicted"/>
<gene>
    <name evidence="3" type="ORF">EXM22_15070</name>
</gene>
<protein>
    <submittedName>
        <fullName evidence="3">DUF58 domain-containing protein</fullName>
    </submittedName>
</protein>
<dbReference type="Proteomes" id="UP000324209">
    <property type="component" value="Chromosome"/>
</dbReference>
<evidence type="ECO:0000313" key="3">
    <source>
        <dbReference type="EMBL" id="QEN09236.1"/>
    </source>
</evidence>
<evidence type="ECO:0000259" key="2">
    <source>
        <dbReference type="Pfam" id="PF01882"/>
    </source>
</evidence>
<keyword evidence="4" id="KW-1185">Reference proteome</keyword>
<evidence type="ECO:0000256" key="1">
    <source>
        <dbReference type="SAM" id="Phobius"/>
    </source>
</evidence>
<keyword evidence="1" id="KW-0812">Transmembrane</keyword>
<sequence>MLWSSLWGLSVPFVSAMSFLLLYITQFFSFLFLLLRKKNQLICPRLPMRISDTEDVFSFLKGLAQIQNLKTLIFLDLQWQDFRRMKLKISWSGQPYSLPRGVYDLLAYRLEITDWAGFFSYQIHGDFPAQLTVFPGVEKGVSRSLETSLRFSEKDTVFSSLKNQDFFEARPYYPGDDPRRIHWKMLARHEELFIREGSGLKPFKESCLIVAEPALVRQKKWFRSIESFDRGDSVLRSLSGVMESLLEKDLRVSGFFSGDGEISDLWKLNKEERQDLLASLPPVPLGTTPKIPDVGILLCFFSSPPNSDFMLYLENQYPQAVKFLFLPFLNREERREGWTFVEA</sequence>
<dbReference type="EMBL" id="CP036150">
    <property type="protein sequence ID" value="QEN09236.1"/>
    <property type="molecule type" value="Genomic_DNA"/>
</dbReference>
<dbReference type="RefSeq" id="WP_149487311.1">
    <property type="nucleotide sequence ID" value="NZ_CP036150.1"/>
</dbReference>
<dbReference type="OrthoDB" id="9778037at2"/>
<dbReference type="KEGG" id="ock:EXM22_15070"/>
<reference evidence="3 4" key="1">
    <citation type="submission" date="2019-02" db="EMBL/GenBank/DDBJ databases">
        <title>Complete Genome Sequence and Methylome Analysis of free living Spirochaetas.</title>
        <authorList>
            <person name="Fomenkov A."/>
            <person name="Dubinina G."/>
            <person name="Leshcheva N."/>
            <person name="Mikheeva N."/>
            <person name="Grabovich M."/>
            <person name="Vincze T."/>
            <person name="Roberts R.J."/>
        </authorList>
    </citation>
    <scope>NUCLEOTIDE SEQUENCE [LARGE SCALE GENOMIC DNA]</scope>
    <source>
        <strain evidence="3 4">K2</strain>
    </source>
</reference>
<accession>A0A5C1QRP7</accession>
<keyword evidence="1" id="KW-1133">Transmembrane helix</keyword>
<feature type="domain" description="DUF58" evidence="2">
    <location>
        <begin position="168"/>
        <end position="196"/>
    </location>
</feature>
<dbReference type="AlphaFoldDB" id="A0A5C1QRP7"/>
<dbReference type="PANTHER" id="PTHR34351:SF2">
    <property type="entry name" value="DUF58 DOMAIN-CONTAINING PROTEIN"/>
    <property type="match status" value="1"/>
</dbReference>
<dbReference type="Pfam" id="PF01882">
    <property type="entry name" value="DUF58"/>
    <property type="match status" value="1"/>
</dbReference>
<dbReference type="PANTHER" id="PTHR34351">
    <property type="entry name" value="SLR1927 PROTEIN-RELATED"/>
    <property type="match status" value="1"/>
</dbReference>
<keyword evidence="1" id="KW-0472">Membrane</keyword>
<feature type="transmembrane region" description="Helical" evidence="1">
    <location>
        <begin position="12"/>
        <end position="35"/>
    </location>
</feature>
<evidence type="ECO:0000313" key="4">
    <source>
        <dbReference type="Proteomes" id="UP000324209"/>
    </source>
</evidence>
<dbReference type="InterPro" id="IPR002881">
    <property type="entry name" value="DUF58"/>
</dbReference>
<organism evidence="3 4">
    <name type="scientific">Oceanispirochaeta crateris</name>
    <dbReference type="NCBI Taxonomy" id="2518645"/>
    <lineage>
        <taxon>Bacteria</taxon>
        <taxon>Pseudomonadati</taxon>
        <taxon>Spirochaetota</taxon>
        <taxon>Spirochaetia</taxon>
        <taxon>Spirochaetales</taxon>
        <taxon>Spirochaetaceae</taxon>
        <taxon>Oceanispirochaeta</taxon>
    </lineage>
</organism>